<reference evidence="1 2" key="1">
    <citation type="submission" date="2019-02" db="EMBL/GenBank/DDBJ databases">
        <title>Deep-cultivation of Planctomycetes and their phenomic and genomic characterization uncovers novel biology.</title>
        <authorList>
            <person name="Wiegand S."/>
            <person name="Jogler M."/>
            <person name="Boedeker C."/>
            <person name="Pinto D."/>
            <person name="Vollmers J."/>
            <person name="Rivas-Marin E."/>
            <person name="Kohn T."/>
            <person name="Peeters S.H."/>
            <person name="Heuer A."/>
            <person name="Rast P."/>
            <person name="Oberbeckmann S."/>
            <person name="Bunk B."/>
            <person name="Jeske O."/>
            <person name="Meyerdierks A."/>
            <person name="Storesund J.E."/>
            <person name="Kallscheuer N."/>
            <person name="Luecker S."/>
            <person name="Lage O.M."/>
            <person name="Pohl T."/>
            <person name="Merkel B.J."/>
            <person name="Hornburger P."/>
            <person name="Mueller R.-W."/>
            <person name="Bruemmer F."/>
            <person name="Labrenz M."/>
            <person name="Spormann A.M."/>
            <person name="Op den Camp H."/>
            <person name="Overmann J."/>
            <person name="Amann R."/>
            <person name="Jetten M.S.M."/>
            <person name="Mascher T."/>
            <person name="Medema M.H."/>
            <person name="Devos D.P."/>
            <person name="Kaster A.-K."/>
            <person name="Ovreas L."/>
            <person name="Rohde M."/>
            <person name="Galperin M.Y."/>
            <person name="Jogler C."/>
        </authorList>
    </citation>
    <scope>NUCLEOTIDE SEQUENCE [LARGE SCALE GENOMIC DNA]</scope>
    <source>
        <strain evidence="1 2">Mal33</strain>
    </source>
</reference>
<evidence type="ECO:0000313" key="1">
    <source>
        <dbReference type="EMBL" id="QDV58869.1"/>
    </source>
</evidence>
<protein>
    <submittedName>
        <fullName evidence="1">Uncharacterized protein</fullName>
    </submittedName>
</protein>
<sequence length="59" mass="6685">MTSLTAPRKQRPQFSSLVDSARERIASNWNAQERAQRKAEAERKLASLCQMLLSPQKVA</sequence>
<dbReference type="Proteomes" id="UP000316770">
    <property type="component" value="Chromosome"/>
</dbReference>
<dbReference type="AlphaFoldDB" id="A0A518J0K7"/>
<name>A0A518J0K7_9BACT</name>
<organism evidence="1 2">
    <name type="scientific">Rosistilla oblonga</name>
    <dbReference type="NCBI Taxonomy" id="2527990"/>
    <lineage>
        <taxon>Bacteria</taxon>
        <taxon>Pseudomonadati</taxon>
        <taxon>Planctomycetota</taxon>
        <taxon>Planctomycetia</taxon>
        <taxon>Pirellulales</taxon>
        <taxon>Pirellulaceae</taxon>
        <taxon>Rosistilla</taxon>
    </lineage>
</organism>
<evidence type="ECO:0000313" key="2">
    <source>
        <dbReference type="Proteomes" id="UP000316770"/>
    </source>
</evidence>
<proteinExistence type="predicted"/>
<dbReference type="RefSeq" id="WP_145289659.1">
    <property type="nucleotide sequence ID" value="NZ_CP036318.1"/>
</dbReference>
<dbReference type="EMBL" id="CP036318">
    <property type="protein sequence ID" value="QDV58869.1"/>
    <property type="molecule type" value="Genomic_DNA"/>
</dbReference>
<gene>
    <name evidence="1" type="ORF">Mal33_48940</name>
</gene>
<accession>A0A518J0K7</accession>
<keyword evidence="2" id="KW-1185">Reference proteome</keyword>